<proteinExistence type="predicted"/>
<sequence length="60" mass="6969">MKNEMMIGTFLMNERMMSAKKINDKVKNDKLIQFTENWTTNPGSIFPLNIVEKSFETPSV</sequence>
<dbReference type="RefSeq" id="WP_243463045.1">
    <property type="nucleotide sequence ID" value="NZ_BAUW01000062.1"/>
</dbReference>
<dbReference type="Proteomes" id="UP000018949">
    <property type="component" value="Unassembled WGS sequence"/>
</dbReference>
<evidence type="ECO:0000313" key="2">
    <source>
        <dbReference type="Proteomes" id="UP000018949"/>
    </source>
</evidence>
<name>W4RT85_9BACI</name>
<accession>W4RT85</accession>
<dbReference type="AlphaFoldDB" id="W4RT85"/>
<keyword evidence="2" id="KW-1185">Reference proteome</keyword>
<reference evidence="1 2" key="1">
    <citation type="submission" date="2013-12" db="EMBL/GenBank/DDBJ databases">
        <title>NBRP : Genome information of microbial organism related human and environment.</title>
        <authorList>
            <person name="Hattori M."/>
            <person name="Oshima K."/>
            <person name="Inaba H."/>
            <person name="Suda W."/>
            <person name="Sakamoto M."/>
            <person name="Iino T."/>
            <person name="Kitahara M."/>
            <person name="Oshida Y."/>
            <person name="Iida T."/>
            <person name="Kudo T."/>
            <person name="Itoh T."/>
            <person name="Ahmed I."/>
            <person name="Ohkuma M."/>
        </authorList>
    </citation>
    <scope>NUCLEOTIDE SEQUENCE [LARGE SCALE GENOMIC DNA]</scope>
    <source>
        <strain evidence="1 2">JCM 21738</strain>
    </source>
</reference>
<comment type="caution">
    <text evidence="1">The sequence shown here is derived from an EMBL/GenBank/DDBJ whole genome shotgun (WGS) entry which is preliminary data.</text>
</comment>
<organism evidence="1 2">
    <name type="scientific">Mesobacillus boroniphilus JCM 21738</name>
    <dbReference type="NCBI Taxonomy" id="1294265"/>
    <lineage>
        <taxon>Bacteria</taxon>
        <taxon>Bacillati</taxon>
        <taxon>Bacillota</taxon>
        <taxon>Bacilli</taxon>
        <taxon>Bacillales</taxon>
        <taxon>Bacillaceae</taxon>
        <taxon>Mesobacillus</taxon>
    </lineage>
</organism>
<dbReference type="EMBL" id="BAUW01000062">
    <property type="protein sequence ID" value="GAE47073.1"/>
    <property type="molecule type" value="Genomic_DNA"/>
</dbReference>
<gene>
    <name evidence="1" type="ORF">JCM21738_4017</name>
</gene>
<protein>
    <submittedName>
        <fullName evidence="1">Uncharacterized protein</fullName>
    </submittedName>
</protein>
<evidence type="ECO:0000313" key="1">
    <source>
        <dbReference type="EMBL" id="GAE47073.1"/>
    </source>
</evidence>